<dbReference type="RefSeq" id="WP_142051495.1">
    <property type="nucleotide sequence ID" value="NZ_VFPA01000001.1"/>
</dbReference>
<keyword evidence="3" id="KW-1185">Reference proteome</keyword>
<name>A0A543E1R8_9PSEU</name>
<dbReference type="EMBL" id="VFPA01000001">
    <property type="protein sequence ID" value="TQM15524.1"/>
    <property type="molecule type" value="Genomic_DNA"/>
</dbReference>
<evidence type="ECO:0000313" key="2">
    <source>
        <dbReference type="EMBL" id="TQM15524.1"/>
    </source>
</evidence>
<comment type="caution">
    <text evidence="2">The sequence shown here is derived from an EMBL/GenBank/DDBJ whole genome shotgun (WGS) entry which is preliminary data.</text>
</comment>
<gene>
    <name evidence="2" type="ORF">FB558_2313</name>
</gene>
<feature type="compositionally biased region" description="Pro residues" evidence="1">
    <location>
        <begin position="30"/>
        <end position="65"/>
    </location>
</feature>
<organism evidence="2 3">
    <name type="scientific">Pseudonocardia kunmingensis</name>
    <dbReference type="NCBI Taxonomy" id="630975"/>
    <lineage>
        <taxon>Bacteria</taxon>
        <taxon>Bacillati</taxon>
        <taxon>Actinomycetota</taxon>
        <taxon>Actinomycetes</taxon>
        <taxon>Pseudonocardiales</taxon>
        <taxon>Pseudonocardiaceae</taxon>
        <taxon>Pseudonocardia</taxon>
    </lineage>
</organism>
<protein>
    <submittedName>
        <fullName evidence="2">Uncharacterized protein</fullName>
    </submittedName>
</protein>
<proteinExistence type="predicted"/>
<dbReference type="AlphaFoldDB" id="A0A543E1R8"/>
<evidence type="ECO:0000256" key="1">
    <source>
        <dbReference type="SAM" id="MobiDB-lite"/>
    </source>
</evidence>
<accession>A0A543E1R8</accession>
<feature type="region of interest" description="Disordered" evidence="1">
    <location>
        <begin position="25"/>
        <end position="127"/>
    </location>
</feature>
<dbReference type="Proteomes" id="UP000315677">
    <property type="component" value="Unassembled WGS sequence"/>
</dbReference>
<reference evidence="2 3" key="1">
    <citation type="submission" date="2019-06" db="EMBL/GenBank/DDBJ databases">
        <title>Sequencing the genomes of 1000 actinobacteria strains.</title>
        <authorList>
            <person name="Klenk H.-P."/>
        </authorList>
    </citation>
    <scope>NUCLEOTIDE SEQUENCE [LARGE SCALE GENOMIC DNA]</scope>
    <source>
        <strain evidence="2 3">DSM 45301</strain>
    </source>
</reference>
<evidence type="ECO:0000313" key="3">
    <source>
        <dbReference type="Proteomes" id="UP000315677"/>
    </source>
</evidence>
<sequence length="127" mass="13344">MFGQVWVLCALSFVAGSVVTWLLFARPPRRPPPTPPPPVTPMAPWAPDPAPEQPAPPPPVPPAPAPRSAGEPALANLDTHRDDVRRRHAGSAAAGALDRWGIGDPPRAPEIPRQAGPADAPPPDTPR</sequence>